<keyword evidence="2" id="KW-0863">Zinc-finger</keyword>
<evidence type="ECO:0000256" key="2">
    <source>
        <dbReference type="PROSITE-ProRule" id="PRU00325"/>
    </source>
</evidence>
<dbReference type="PROSITE" id="PS50966">
    <property type="entry name" value="ZF_SWIM"/>
    <property type="match status" value="1"/>
</dbReference>
<dbReference type="GO" id="GO:0016787">
    <property type="term" value="F:hydrolase activity"/>
    <property type="evidence" value="ECO:0007669"/>
    <property type="project" value="UniProtKB-KW"/>
</dbReference>
<dbReference type="SUPFAM" id="SSF52540">
    <property type="entry name" value="P-loop containing nucleoside triphosphate hydrolases"/>
    <property type="match status" value="2"/>
</dbReference>
<dbReference type="InterPro" id="IPR027417">
    <property type="entry name" value="P-loop_NTPase"/>
</dbReference>
<dbReference type="PANTHER" id="PTHR10799">
    <property type="entry name" value="SNF2/RAD54 HELICASE FAMILY"/>
    <property type="match status" value="1"/>
</dbReference>
<dbReference type="Gene3D" id="3.40.50.300">
    <property type="entry name" value="P-loop containing nucleotide triphosphate hydrolases"/>
    <property type="match status" value="1"/>
</dbReference>
<keyword evidence="2" id="KW-0862">Zinc</keyword>
<evidence type="ECO:0000313" key="6">
    <source>
        <dbReference type="EMBL" id="MBD3688671.1"/>
    </source>
</evidence>
<dbReference type="GO" id="GO:0004386">
    <property type="term" value="F:helicase activity"/>
    <property type="evidence" value="ECO:0007669"/>
    <property type="project" value="UniProtKB-KW"/>
</dbReference>
<sequence>MAASIDVVLRALSDDEIRAFLGPASYLRADRLVRAGALTRVSHAAEGVDGQVHDAATGVTYTVSLRAHGATLEELEARCTCALGPRCVHMLALILQVRDHAREAGIGWREHLGGLVTADTDRAPLGLGLDYADSREVTIYPLRRTRRGEWTRARVSWKDLASGWESVTGDLRSRHVTVMKGIVDLATSRNRAGEITLASLRDHALTQLLIAHSAGVALIDQVSGRQIRLAEASAHPVIDIRAEGDDLRADPAIRIGEQVLHRDEWIIGGTHALWLLRLNPPALHALTTTLTPAARRWWGRPDPVTIPAADIGEFALTLAPILTDDLPLTSTDRSWTPPEAADLVLEGYVTTLGESLGITWTCRKGDHRAAWNTYAGSDLLALTQDIADVYARTGIEDAASPLAYRWSPDDLPTLVGTLVPALASLDHVTVSVDPVLAGRVLTGTPHIAVTLSAGQRRDWLGLSARVNICGHDLALRDVILALSHGQSHLEVTPGVWVDITDPDLCAIAQALRGAADITDRPGADVSVTTYDAEVLAQLRDHSDTFEAPREFLDRLAHIERGPGTFEMPPAPGLTLRSYQQDGAAWCHWLFTCGLGGILADDMGLGKTVQVLTAIAADRLAHPDRGPVLVVAPTSVATTWISEAARFYPDLVVTRRDGTRATRADTVGDQAGGCDILVTSYHLLRLEIDDYAEISWGGCVLDEAQAVKNPASRTHRAIRRLDCAWRLAVSGTPVENSVMDLWAIYALVAPGLLPPRTRFIARYRRPIEADGNREAAEELKRRYRPFLCRRTKEQVAADLPAKSEQVVTLELGEGHRRIYDAYLARERQRMLGLIDDVDANRMGILRALTKLRLLSLDPALVDGVGQAESAKTDYLISRIGELRAAGHCALVFSQFTSYLARVRERLDAEGIAHAYLDGATRDREGEIARWRAGEAGVFLISIKAGGFGLTLTEADYVFVLDPWWNPAVEAQAVDRAHRIGQTRPVTVYRLLAADTVETQVAALAESKRQLYDRVIGQGGMASFDSAQLRDLIAASFGAGRPASL</sequence>
<dbReference type="Pfam" id="PF00176">
    <property type="entry name" value="SNF2-rel_dom"/>
    <property type="match status" value="1"/>
</dbReference>
<keyword evidence="6" id="KW-0347">Helicase</keyword>
<dbReference type="InterPro" id="IPR038718">
    <property type="entry name" value="SNF2-like_sf"/>
</dbReference>
<name>A0A8I0KMX3_9ACTO</name>
<dbReference type="Proteomes" id="UP000627538">
    <property type="component" value="Unassembled WGS sequence"/>
</dbReference>
<dbReference type="PROSITE" id="PS51194">
    <property type="entry name" value="HELICASE_CTER"/>
    <property type="match status" value="1"/>
</dbReference>
<dbReference type="AlphaFoldDB" id="A0A8I0KMX3"/>
<proteinExistence type="predicted"/>
<organism evidence="6 7">
    <name type="scientific">Nanchangia anserum</name>
    <dbReference type="NCBI Taxonomy" id="2692125"/>
    <lineage>
        <taxon>Bacteria</taxon>
        <taxon>Bacillati</taxon>
        <taxon>Actinomycetota</taxon>
        <taxon>Actinomycetes</taxon>
        <taxon>Actinomycetales</taxon>
        <taxon>Actinomycetaceae</taxon>
        <taxon>Nanchangia</taxon>
    </lineage>
</organism>
<dbReference type="InterPro" id="IPR049730">
    <property type="entry name" value="SNF2/RAD54-like_C"/>
</dbReference>
<dbReference type="EMBL" id="JACRUO010000001">
    <property type="protein sequence ID" value="MBD3688671.1"/>
    <property type="molecule type" value="Genomic_DNA"/>
</dbReference>
<feature type="domain" description="SWIM-type" evidence="3">
    <location>
        <begin position="61"/>
        <end position="98"/>
    </location>
</feature>
<keyword evidence="1" id="KW-0378">Hydrolase</keyword>
<accession>A0A8I0KMX3</accession>
<dbReference type="Pfam" id="PF00271">
    <property type="entry name" value="Helicase_C"/>
    <property type="match status" value="1"/>
</dbReference>
<keyword evidence="6" id="KW-0067">ATP-binding</keyword>
<dbReference type="InterPro" id="IPR001650">
    <property type="entry name" value="Helicase_C-like"/>
</dbReference>
<keyword evidence="7" id="KW-1185">Reference proteome</keyword>
<evidence type="ECO:0000259" key="5">
    <source>
        <dbReference type="PROSITE" id="PS51194"/>
    </source>
</evidence>
<gene>
    <name evidence="6" type="ORF">H8R10_00210</name>
</gene>
<evidence type="ECO:0000256" key="1">
    <source>
        <dbReference type="ARBA" id="ARBA00022801"/>
    </source>
</evidence>
<keyword evidence="2" id="KW-0479">Metal-binding</keyword>
<dbReference type="GO" id="GO:0008270">
    <property type="term" value="F:zinc ion binding"/>
    <property type="evidence" value="ECO:0007669"/>
    <property type="project" value="UniProtKB-KW"/>
</dbReference>
<feature type="domain" description="Helicase C-terminal" evidence="5">
    <location>
        <begin position="870"/>
        <end position="1031"/>
    </location>
</feature>
<dbReference type="InterPro" id="IPR014001">
    <property type="entry name" value="Helicase_ATP-bd"/>
</dbReference>
<comment type="caution">
    <text evidence="6">The sequence shown here is derived from an EMBL/GenBank/DDBJ whole genome shotgun (WGS) entry which is preliminary data.</text>
</comment>
<dbReference type="Gene3D" id="3.40.50.10810">
    <property type="entry name" value="Tandem AAA-ATPase domain"/>
    <property type="match status" value="1"/>
</dbReference>
<reference evidence="6 7" key="1">
    <citation type="submission" date="2020-08" db="EMBL/GenBank/DDBJ databases">
        <title>Winkia gen. nov., sp. nov., isolated from faeces of the Anser albifrons in China.</title>
        <authorList>
            <person name="Liu Q."/>
        </authorList>
    </citation>
    <scope>NUCLEOTIDE SEQUENCE [LARGE SCALE GENOMIC DNA]</scope>
    <source>
        <strain evidence="6 7">C62</strain>
    </source>
</reference>
<dbReference type="PROSITE" id="PS51192">
    <property type="entry name" value="HELICASE_ATP_BIND_1"/>
    <property type="match status" value="1"/>
</dbReference>
<protein>
    <submittedName>
        <fullName evidence="6">DEAD/DEAH box helicase</fullName>
    </submittedName>
</protein>
<dbReference type="CDD" id="cd18793">
    <property type="entry name" value="SF2_C_SNF"/>
    <property type="match status" value="1"/>
</dbReference>
<feature type="domain" description="Helicase ATP-binding" evidence="4">
    <location>
        <begin position="587"/>
        <end position="750"/>
    </location>
</feature>
<dbReference type="SMART" id="SM00487">
    <property type="entry name" value="DEXDc"/>
    <property type="match status" value="1"/>
</dbReference>
<dbReference type="SMART" id="SM00490">
    <property type="entry name" value="HELICc"/>
    <property type="match status" value="1"/>
</dbReference>
<evidence type="ECO:0000313" key="7">
    <source>
        <dbReference type="Proteomes" id="UP000627538"/>
    </source>
</evidence>
<evidence type="ECO:0000259" key="3">
    <source>
        <dbReference type="PROSITE" id="PS50966"/>
    </source>
</evidence>
<dbReference type="RefSeq" id="WP_191070784.1">
    <property type="nucleotide sequence ID" value="NZ_CP060506.1"/>
</dbReference>
<keyword evidence="6" id="KW-0547">Nucleotide-binding</keyword>
<dbReference type="GO" id="GO:0005524">
    <property type="term" value="F:ATP binding"/>
    <property type="evidence" value="ECO:0007669"/>
    <property type="project" value="InterPro"/>
</dbReference>
<dbReference type="InterPro" id="IPR007527">
    <property type="entry name" value="Znf_SWIM"/>
</dbReference>
<evidence type="ECO:0000259" key="4">
    <source>
        <dbReference type="PROSITE" id="PS51192"/>
    </source>
</evidence>
<dbReference type="InterPro" id="IPR000330">
    <property type="entry name" value="SNF2_N"/>
</dbReference>